<accession>A0AA40EKV8</accession>
<proteinExistence type="predicted"/>
<dbReference type="AlphaFoldDB" id="A0AA40EKV8"/>
<organism evidence="1 2">
    <name type="scientific">Schizothecium vesticola</name>
    <dbReference type="NCBI Taxonomy" id="314040"/>
    <lineage>
        <taxon>Eukaryota</taxon>
        <taxon>Fungi</taxon>
        <taxon>Dikarya</taxon>
        <taxon>Ascomycota</taxon>
        <taxon>Pezizomycotina</taxon>
        <taxon>Sordariomycetes</taxon>
        <taxon>Sordariomycetidae</taxon>
        <taxon>Sordariales</taxon>
        <taxon>Schizotheciaceae</taxon>
        <taxon>Schizothecium</taxon>
    </lineage>
</organism>
<reference evidence="1" key="1">
    <citation type="submission" date="2023-06" db="EMBL/GenBank/DDBJ databases">
        <title>Genome-scale phylogeny and comparative genomics of the fungal order Sordariales.</title>
        <authorList>
            <consortium name="Lawrence Berkeley National Laboratory"/>
            <person name="Hensen N."/>
            <person name="Bonometti L."/>
            <person name="Westerberg I."/>
            <person name="Brannstrom I.O."/>
            <person name="Guillou S."/>
            <person name="Cros-Aarteil S."/>
            <person name="Calhoun S."/>
            <person name="Haridas S."/>
            <person name="Kuo A."/>
            <person name="Mondo S."/>
            <person name="Pangilinan J."/>
            <person name="Riley R."/>
            <person name="LaButti K."/>
            <person name="Andreopoulos B."/>
            <person name="Lipzen A."/>
            <person name="Chen C."/>
            <person name="Yanf M."/>
            <person name="Daum C."/>
            <person name="Ng V."/>
            <person name="Clum A."/>
            <person name="Steindorff A."/>
            <person name="Ohm R."/>
            <person name="Martin F."/>
            <person name="Silar P."/>
            <person name="Natvig D."/>
            <person name="Lalanne C."/>
            <person name="Gautier V."/>
            <person name="Ament-velasquez S.L."/>
            <person name="Kruys A."/>
            <person name="Hutchinson M.I."/>
            <person name="Powell A.J."/>
            <person name="Barry K."/>
            <person name="Miller A.N."/>
            <person name="Grigoriev I.V."/>
            <person name="Debuchy R."/>
            <person name="Gladieux P."/>
            <person name="Thoren M.H."/>
            <person name="Johannesson H."/>
        </authorList>
    </citation>
    <scope>NUCLEOTIDE SEQUENCE</scope>
    <source>
        <strain evidence="1">SMH3187-1</strain>
    </source>
</reference>
<evidence type="ECO:0000313" key="1">
    <source>
        <dbReference type="EMBL" id="KAK0741168.1"/>
    </source>
</evidence>
<comment type="caution">
    <text evidence="1">The sequence shown here is derived from an EMBL/GenBank/DDBJ whole genome shotgun (WGS) entry which is preliminary data.</text>
</comment>
<evidence type="ECO:0000313" key="2">
    <source>
        <dbReference type="Proteomes" id="UP001172155"/>
    </source>
</evidence>
<name>A0AA40EKV8_9PEZI</name>
<sequence>MGIAIISRPRVIPWHQIRSHGELPSVSVSSLGTDTDSRSSSVLVSFPAAIETHCHQSLRAVAPVSGAVHRARRRSTWTMWSLGLGARAAC</sequence>
<protein>
    <submittedName>
        <fullName evidence="1">Uncharacterized protein</fullName>
    </submittedName>
</protein>
<dbReference type="EMBL" id="JAUKUD010000006">
    <property type="protein sequence ID" value="KAK0741168.1"/>
    <property type="molecule type" value="Genomic_DNA"/>
</dbReference>
<keyword evidence="2" id="KW-1185">Reference proteome</keyword>
<dbReference type="Proteomes" id="UP001172155">
    <property type="component" value="Unassembled WGS sequence"/>
</dbReference>
<gene>
    <name evidence="1" type="ORF">B0T18DRAFT_419598</name>
</gene>